<evidence type="ECO:0000313" key="2">
    <source>
        <dbReference type="EMBL" id="JAH02418.1"/>
    </source>
</evidence>
<reference evidence="2" key="1">
    <citation type="submission" date="2014-11" db="EMBL/GenBank/DDBJ databases">
        <authorList>
            <person name="Amaro Gonzalez C."/>
        </authorList>
    </citation>
    <scope>NUCLEOTIDE SEQUENCE</scope>
</reference>
<proteinExistence type="predicted"/>
<organism evidence="2">
    <name type="scientific">Anguilla anguilla</name>
    <name type="common">European freshwater eel</name>
    <name type="synonym">Muraena anguilla</name>
    <dbReference type="NCBI Taxonomy" id="7936"/>
    <lineage>
        <taxon>Eukaryota</taxon>
        <taxon>Metazoa</taxon>
        <taxon>Chordata</taxon>
        <taxon>Craniata</taxon>
        <taxon>Vertebrata</taxon>
        <taxon>Euteleostomi</taxon>
        <taxon>Actinopterygii</taxon>
        <taxon>Neopterygii</taxon>
        <taxon>Teleostei</taxon>
        <taxon>Anguilliformes</taxon>
        <taxon>Anguillidae</taxon>
        <taxon>Anguilla</taxon>
    </lineage>
</organism>
<protein>
    <submittedName>
        <fullName evidence="2">Uncharacterized protein</fullName>
    </submittedName>
</protein>
<dbReference type="AlphaFoldDB" id="A0A0E9PF03"/>
<evidence type="ECO:0000256" key="1">
    <source>
        <dbReference type="SAM" id="MobiDB-lite"/>
    </source>
</evidence>
<sequence length="30" mass="3216">MCASAQRGLTEPWFFLTGHPAPELPDGGTQ</sequence>
<feature type="region of interest" description="Disordered" evidence="1">
    <location>
        <begin position="1"/>
        <end position="30"/>
    </location>
</feature>
<reference evidence="2" key="2">
    <citation type="journal article" date="2015" name="Fish Shellfish Immunol.">
        <title>Early steps in the European eel (Anguilla anguilla)-Vibrio vulnificus interaction in the gills: Role of the RtxA13 toxin.</title>
        <authorList>
            <person name="Callol A."/>
            <person name="Pajuelo D."/>
            <person name="Ebbesson L."/>
            <person name="Teles M."/>
            <person name="MacKenzie S."/>
            <person name="Amaro C."/>
        </authorList>
    </citation>
    <scope>NUCLEOTIDE SEQUENCE</scope>
</reference>
<dbReference type="EMBL" id="GBXM01106159">
    <property type="protein sequence ID" value="JAH02418.1"/>
    <property type="molecule type" value="Transcribed_RNA"/>
</dbReference>
<accession>A0A0E9PF03</accession>
<name>A0A0E9PF03_ANGAN</name>